<dbReference type="GO" id="GO:0009279">
    <property type="term" value="C:cell outer membrane"/>
    <property type="evidence" value="ECO:0007669"/>
    <property type="project" value="UniProtKB-SubCell"/>
</dbReference>
<feature type="region of interest" description="Disordered" evidence="9">
    <location>
        <begin position="249"/>
        <end position="278"/>
    </location>
</feature>
<evidence type="ECO:0000256" key="10">
    <source>
        <dbReference type="SAM" id="SignalP"/>
    </source>
</evidence>
<dbReference type="PROSITE" id="PS52016">
    <property type="entry name" value="TONB_DEPENDENT_REC_3"/>
    <property type="match status" value="1"/>
</dbReference>
<dbReference type="RefSeq" id="WP_085474503.1">
    <property type="nucleotide sequence ID" value="NZ_FXAU01000009.1"/>
</dbReference>
<keyword evidence="4 8" id="KW-0812">Transmembrane</keyword>
<evidence type="ECO:0000313" key="13">
    <source>
        <dbReference type="Proteomes" id="UP000192980"/>
    </source>
</evidence>
<dbReference type="SMART" id="SM00965">
    <property type="entry name" value="STN"/>
    <property type="match status" value="1"/>
</dbReference>
<keyword evidence="5 10" id="KW-0732">Signal</keyword>
<keyword evidence="7 8" id="KW-0998">Cell outer membrane</keyword>
<dbReference type="InterPro" id="IPR011662">
    <property type="entry name" value="Secretin/TonB_short_N"/>
</dbReference>
<evidence type="ECO:0000256" key="1">
    <source>
        <dbReference type="ARBA" id="ARBA00004571"/>
    </source>
</evidence>
<dbReference type="Pfam" id="PF07660">
    <property type="entry name" value="STN"/>
    <property type="match status" value="1"/>
</dbReference>
<comment type="subcellular location">
    <subcellularLocation>
        <location evidence="1 8">Cell outer membrane</location>
        <topology evidence="1 8">Multi-pass membrane protein</topology>
    </subcellularLocation>
</comment>
<name>A0A1X7LCR6_9SPHI</name>
<dbReference type="SUPFAM" id="SSF49464">
    <property type="entry name" value="Carboxypeptidase regulatory domain-like"/>
    <property type="match status" value="1"/>
</dbReference>
<evidence type="ECO:0000259" key="11">
    <source>
        <dbReference type="SMART" id="SM00965"/>
    </source>
</evidence>
<dbReference type="GO" id="GO:0015344">
    <property type="term" value="F:siderophore uptake transmembrane transporter activity"/>
    <property type="evidence" value="ECO:0007669"/>
    <property type="project" value="TreeGrafter"/>
</dbReference>
<dbReference type="InterPro" id="IPR039426">
    <property type="entry name" value="TonB-dep_rcpt-like"/>
</dbReference>
<dbReference type="Proteomes" id="UP000192980">
    <property type="component" value="Unassembled WGS sequence"/>
</dbReference>
<evidence type="ECO:0000256" key="2">
    <source>
        <dbReference type="ARBA" id="ARBA00022448"/>
    </source>
</evidence>
<reference evidence="12 13" key="1">
    <citation type="submission" date="2017-04" db="EMBL/GenBank/DDBJ databases">
        <authorList>
            <person name="Afonso C.L."/>
            <person name="Miller P.J."/>
            <person name="Scott M.A."/>
            <person name="Spackman E."/>
            <person name="Goraichik I."/>
            <person name="Dimitrov K.M."/>
            <person name="Suarez D.L."/>
            <person name="Swayne D.E."/>
        </authorList>
    </citation>
    <scope>NUCLEOTIDE SEQUENCE [LARGE SCALE GENOMIC DNA]</scope>
    <source>
        <strain evidence="12 13">DSM 22418</strain>
    </source>
</reference>
<dbReference type="InterPro" id="IPR012910">
    <property type="entry name" value="Plug_dom"/>
</dbReference>
<evidence type="ECO:0000256" key="8">
    <source>
        <dbReference type="PROSITE-ProRule" id="PRU01360"/>
    </source>
</evidence>
<dbReference type="AlphaFoldDB" id="A0A1X7LCR6"/>
<protein>
    <submittedName>
        <fullName evidence="12">TonB-linked outer membrane protein, SusC/RagA family</fullName>
    </submittedName>
</protein>
<dbReference type="SUPFAM" id="SSF56935">
    <property type="entry name" value="Porins"/>
    <property type="match status" value="1"/>
</dbReference>
<dbReference type="PANTHER" id="PTHR30069">
    <property type="entry name" value="TONB-DEPENDENT OUTER MEMBRANE RECEPTOR"/>
    <property type="match status" value="1"/>
</dbReference>
<keyword evidence="6 8" id="KW-0472">Membrane</keyword>
<feature type="signal peptide" evidence="10">
    <location>
        <begin position="1"/>
        <end position="28"/>
    </location>
</feature>
<evidence type="ECO:0000256" key="5">
    <source>
        <dbReference type="ARBA" id="ARBA00022729"/>
    </source>
</evidence>
<evidence type="ECO:0000256" key="3">
    <source>
        <dbReference type="ARBA" id="ARBA00022452"/>
    </source>
</evidence>
<dbReference type="STRING" id="561061.SAMN05660862_3822"/>
<keyword evidence="13" id="KW-1185">Reference proteome</keyword>
<dbReference type="InterPro" id="IPR023997">
    <property type="entry name" value="TonB-dep_OMP_SusC/RagA_CS"/>
</dbReference>
<dbReference type="InterPro" id="IPR037066">
    <property type="entry name" value="Plug_dom_sf"/>
</dbReference>
<evidence type="ECO:0000256" key="7">
    <source>
        <dbReference type="ARBA" id="ARBA00023237"/>
    </source>
</evidence>
<dbReference type="Pfam" id="PF07715">
    <property type="entry name" value="Plug"/>
    <property type="match status" value="1"/>
</dbReference>
<feature type="domain" description="Secretin/TonB short N-terminal" evidence="11">
    <location>
        <begin position="56"/>
        <end position="107"/>
    </location>
</feature>
<accession>A0A1X7LCR6</accession>
<gene>
    <name evidence="12" type="ORF">SAMN05660862_3822</name>
</gene>
<dbReference type="Gene3D" id="2.170.130.10">
    <property type="entry name" value="TonB-dependent receptor, plug domain"/>
    <property type="match status" value="1"/>
</dbReference>
<sequence>MKSRINRTVKFASLFLSLGCWQPLTAHASYQQKIDVKVQNKSLKTILNLLEQQSNYYFLYDNALLEKNQNLDLNIQNLSFKDALDLLSAKINVDYKIVDKTVTLYPKKVKAQQEKIITGLVKLREANNEIPVSTNGVTITVKGSNKGTTTDFRGEFSLSVPVPSTLIISYMGYDKQEVAIDSKSAYVQVELQQSEGALKEVIVTAYGSKESRENQIGSAYTITAKDLEKRPALRLDALLQGIVPGVQFSSQDETNSSARPRFSTRIRGDASSPGGTMSNEPLWIVDGVPLNTGGTTNMIAGVETSISPLTYFNPEDIESITVLKDASAAAIYGANASNGVVIIKTKKGQGVPRVRYGFRATTDRIAKHNVFNVLTTEQYRAMVDEMGLTSKIDVYENGSTNWLDAYYETGNTMQHNLSASGSNENTNYYISAGIYDQKMTTVANDIKRYTLRSQINTDIGKRLSLNFVFGGSYSKNDMYRVGNSYFTNLPVISLYDRTGNYAIRDYNGVRISNSLAETIQNENRQNTFQSFGQMQATFRIMDGLEFSSRNGIDFSSVEELRYNSKYNLTGAASNGYLYKNQVQMHNWITTNMLSYSKNIYDGNLTAMVGMEANKTNSSYVGASAYGFPNDYVREISMSPADNRRSSGSRGSNAVLSYLGRLGYLWKEKYNASFSLRRDGNSNFGKDVKWSAFYSAGAAWTVSKEEFWQSEAIDFLKIKMSYGSTGNGRFNSNYAKGIYSFSETDSYGGVIGATMSRGRNEKIKWETTYKFNTGIDFRLFNRIDVGLEYYNDITKDLVNNTPVSLTSGQRNIYQNVGKLRNRGVEAIIKSTNINTRDFQWSTNFNIAMNRNKVLELREGFERSSETTIMKEGYDSRALYLVRWAGVDPSTGMPMWYDINGDITKVFSADNRVIIGSPNADFFGGFTNTFSYKNFNLSFLMIYSKGGQALNRVRLQTEHDGRNILSDNPSTNLLDHWRYPGDLSVNPKLTTEANNSNRISTRYLQDQTNIQFKNISLEYSIPQENLKKFFLKGASIYAQADNIAVWTPYRNKKELNTGQGNYQTIRINNYATTNAGVPNQISFAVGVNLTF</sequence>
<dbReference type="Gene3D" id="2.60.40.1120">
    <property type="entry name" value="Carboxypeptidase-like, regulatory domain"/>
    <property type="match status" value="1"/>
</dbReference>
<dbReference type="GO" id="GO:0044718">
    <property type="term" value="P:siderophore transmembrane transport"/>
    <property type="evidence" value="ECO:0007669"/>
    <property type="project" value="TreeGrafter"/>
</dbReference>
<keyword evidence="3 8" id="KW-1134">Transmembrane beta strand</keyword>
<proteinExistence type="inferred from homology"/>
<feature type="chain" id="PRO_5012959676" evidence="10">
    <location>
        <begin position="29"/>
        <end position="1089"/>
    </location>
</feature>
<evidence type="ECO:0000313" key="12">
    <source>
        <dbReference type="EMBL" id="SMG51173.1"/>
    </source>
</evidence>
<dbReference type="EMBL" id="FXAU01000009">
    <property type="protein sequence ID" value="SMG51173.1"/>
    <property type="molecule type" value="Genomic_DNA"/>
</dbReference>
<dbReference type="Pfam" id="PF13715">
    <property type="entry name" value="CarbopepD_reg_2"/>
    <property type="match status" value="1"/>
</dbReference>
<keyword evidence="2 8" id="KW-0813">Transport</keyword>
<dbReference type="Gene3D" id="2.40.170.20">
    <property type="entry name" value="TonB-dependent receptor, beta-barrel domain"/>
    <property type="match status" value="1"/>
</dbReference>
<dbReference type="InterPro" id="IPR008969">
    <property type="entry name" value="CarboxyPept-like_regulatory"/>
</dbReference>
<dbReference type="InterPro" id="IPR023996">
    <property type="entry name" value="TonB-dep_OMP_SusC/RagA"/>
</dbReference>
<dbReference type="InterPro" id="IPR036942">
    <property type="entry name" value="Beta-barrel_TonB_sf"/>
</dbReference>
<dbReference type="OrthoDB" id="9768177at2"/>
<feature type="compositionally biased region" description="Polar residues" evidence="9">
    <location>
        <begin position="249"/>
        <end position="258"/>
    </location>
</feature>
<evidence type="ECO:0000256" key="9">
    <source>
        <dbReference type="SAM" id="MobiDB-lite"/>
    </source>
</evidence>
<evidence type="ECO:0000256" key="4">
    <source>
        <dbReference type="ARBA" id="ARBA00022692"/>
    </source>
</evidence>
<organism evidence="12 13">
    <name type="scientific">Sphingobacterium psychroaquaticum</name>
    <dbReference type="NCBI Taxonomy" id="561061"/>
    <lineage>
        <taxon>Bacteria</taxon>
        <taxon>Pseudomonadati</taxon>
        <taxon>Bacteroidota</taxon>
        <taxon>Sphingobacteriia</taxon>
        <taxon>Sphingobacteriales</taxon>
        <taxon>Sphingobacteriaceae</taxon>
        <taxon>Sphingobacterium</taxon>
    </lineage>
</organism>
<dbReference type="NCBIfam" id="TIGR04056">
    <property type="entry name" value="OMP_RagA_SusC"/>
    <property type="match status" value="1"/>
</dbReference>
<comment type="similarity">
    <text evidence="8">Belongs to the TonB-dependent receptor family.</text>
</comment>
<evidence type="ECO:0000256" key="6">
    <source>
        <dbReference type="ARBA" id="ARBA00023136"/>
    </source>
</evidence>
<dbReference type="NCBIfam" id="TIGR04057">
    <property type="entry name" value="SusC_RagA_signa"/>
    <property type="match status" value="1"/>
</dbReference>
<dbReference type="PANTHER" id="PTHR30069:SF29">
    <property type="entry name" value="HEMOGLOBIN AND HEMOGLOBIN-HAPTOGLOBIN-BINDING PROTEIN 1-RELATED"/>
    <property type="match status" value="1"/>
</dbReference>